<dbReference type="PANTHER" id="PTHR46042:SF1">
    <property type="entry name" value="DIPHTHINE METHYLTRANSFERASE"/>
    <property type="match status" value="1"/>
</dbReference>
<keyword evidence="5" id="KW-1185">Reference proteome</keyword>
<dbReference type="InterPro" id="IPR052415">
    <property type="entry name" value="Diphthine_MTase"/>
</dbReference>
<keyword evidence="2" id="KW-0677">Repeat</keyword>
<dbReference type="AlphaFoldDB" id="A0A7M4EY99"/>
<evidence type="ECO:0000256" key="1">
    <source>
        <dbReference type="ARBA" id="ARBA00022574"/>
    </source>
</evidence>
<keyword evidence="1" id="KW-0853">WD repeat</keyword>
<reference evidence="4" key="2">
    <citation type="submission" date="2025-09" db="UniProtKB">
        <authorList>
            <consortium name="Ensembl"/>
        </authorList>
    </citation>
    <scope>IDENTIFICATION</scope>
</reference>
<evidence type="ECO:0000256" key="3">
    <source>
        <dbReference type="ARBA" id="ARBA00043952"/>
    </source>
</evidence>
<dbReference type="PANTHER" id="PTHR46042">
    <property type="entry name" value="DIPHTHINE METHYLTRANSFERASE"/>
    <property type="match status" value="1"/>
</dbReference>
<sequence>MARLGRARTLQVVDTEYSADAVEWCPVAGWHSVLVCGTYQLRKPVPACEGDEPHTRLGRLYLYHYNEEQPFIPLAEIQRIETAAILDLKW</sequence>
<evidence type="ECO:0000256" key="2">
    <source>
        <dbReference type="ARBA" id="ARBA00022737"/>
    </source>
</evidence>
<evidence type="ECO:0000313" key="5">
    <source>
        <dbReference type="Proteomes" id="UP000594220"/>
    </source>
</evidence>
<dbReference type="GeneTree" id="ENSGT00960000188404"/>
<dbReference type="Ensembl" id="ENSCPRT00005019490.1">
    <property type="protein sequence ID" value="ENSCPRP00005016630.1"/>
    <property type="gene ID" value="ENSCPRG00005011595.1"/>
</dbReference>
<proteinExistence type="predicted"/>
<dbReference type="GO" id="GO:0005737">
    <property type="term" value="C:cytoplasm"/>
    <property type="evidence" value="ECO:0007669"/>
    <property type="project" value="TreeGrafter"/>
</dbReference>
<reference evidence="4" key="1">
    <citation type="submission" date="2025-08" db="UniProtKB">
        <authorList>
            <consortium name="Ensembl"/>
        </authorList>
    </citation>
    <scope>IDENTIFICATION</scope>
</reference>
<evidence type="ECO:0000313" key="4">
    <source>
        <dbReference type="Ensembl" id="ENSCPRP00005016630.1"/>
    </source>
</evidence>
<dbReference type="Proteomes" id="UP000594220">
    <property type="component" value="Unplaced"/>
</dbReference>
<protein>
    <submittedName>
        <fullName evidence="4">Uncharacterized protein</fullName>
    </submittedName>
</protein>
<dbReference type="GO" id="GO:0017183">
    <property type="term" value="P:protein histidyl modification to diphthamide"/>
    <property type="evidence" value="ECO:0007669"/>
    <property type="project" value="TreeGrafter"/>
</dbReference>
<name>A0A7M4EY99_CROPO</name>
<dbReference type="OMA" id="WHSVLVC"/>
<organism evidence="4 5">
    <name type="scientific">Crocodylus porosus</name>
    <name type="common">Saltwater crocodile</name>
    <name type="synonym">Estuarine crocodile</name>
    <dbReference type="NCBI Taxonomy" id="8502"/>
    <lineage>
        <taxon>Eukaryota</taxon>
        <taxon>Metazoa</taxon>
        <taxon>Chordata</taxon>
        <taxon>Craniata</taxon>
        <taxon>Vertebrata</taxon>
        <taxon>Euteleostomi</taxon>
        <taxon>Archelosauria</taxon>
        <taxon>Archosauria</taxon>
        <taxon>Crocodylia</taxon>
        <taxon>Longirostres</taxon>
        <taxon>Crocodylidae</taxon>
        <taxon>Crocodylus</taxon>
    </lineage>
</organism>
<accession>A0A7M4EY99</accession>
<dbReference type="GO" id="GO:0061685">
    <property type="term" value="F:diphthine methylesterase activity"/>
    <property type="evidence" value="ECO:0007669"/>
    <property type="project" value="TreeGrafter"/>
</dbReference>
<comment type="pathway">
    <text evidence="3">Protein modification.</text>
</comment>